<proteinExistence type="predicted"/>
<evidence type="ECO:0000313" key="3">
    <source>
        <dbReference type="Proteomes" id="UP001499909"/>
    </source>
</evidence>
<comment type="caution">
    <text evidence="2">The sequence shown here is derived from an EMBL/GenBank/DDBJ whole genome shotgun (WGS) entry which is preliminary data.</text>
</comment>
<keyword evidence="3" id="KW-1185">Reference proteome</keyword>
<accession>A0ABP7NB92</accession>
<feature type="compositionally biased region" description="Pro residues" evidence="1">
    <location>
        <begin position="45"/>
        <end position="66"/>
    </location>
</feature>
<dbReference type="EMBL" id="BAABDH010000041">
    <property type="protein sequence ID" value="GAA3940728.1"/>
    <property type="molecule type" value="Genomic_DNA"/>
</dbReference>
<protein>
    <submittedName>
        <fullName evidence="2">Uncharacterized protein</fullName>
    </submittedName>
</protein>
<evidence type="ECO:0000313" key="2">
    <source>
        <dbReference type="EMBL" id="GAA3940728.1"/>
    </source>
</evidence>
<dbReference type="Proteomes" id="UP001499909">
    <property type="component" value="Unassembled WGS sequence"/>
</dbReference>
<organism evidence="2 3">
    <name type="scientific">Hymenobacter algoricola</name>
    <dbReference type="NCBI Taxonomy" id="486267"/>
    <lineage>
        <taxon>Bacteria</taxon>
        <taxon>Pseudomonadati</taxon>
        <taxon>Bacteroidota</taxon>
        <taxon>Cytophagia</taxon>
        <taxon>Cytophagales</taxon>
        <taxon>Hymenobacteraceae</taxon>
        <taxon>Hymenobacter</taxon>
    </lineage>
</organism>
<dbReference type="RefSeq" id="WP_345114512.1">
    <property type="nucleotide sequence ID" value="NZ_BAABDH010000041.1"/>
</dbReference>
<sequence>MEELHPFTVHLTLTVQVQGRSQHGANQLARAQLQELLERIDRLQPDPPAPAPGPAPKPLPASPPPARAATPAPVAVYPRPFATWSHRQLAAD</sequence>
<gene>
    <name evidence="2" type="ORF">GCM10022406_25880</name>
</gene>
<name>A0ABP7NB92_9BACT</name>
<feature type="region of interest" description="Disordered" evidence="1">
    <location>
        <begin position="40"/>
        <end position="72"/>
    </location>
</feature>
<evidence type="ECO:0000256" key="1">
    <source>
        <dbReference type="SAM" id="MobiDB-lite"/>
    </source>
</evidence>
<reference evidence="3" key="1">
    <citation type="journal article" date="2019" name="Int. J. Syst. Evol. Microbiol.">
        <title>The Global Catalogue of Microorganisms (GCM) 10K type strain sequencing project: providing services to taxonomists for standard genome sequencing and annotation.</title>
        <authorList>
            <consortium name="The Broad Institute Genomics Platform"/>
            <consortium name="The Broad Institute Genome Sequencing Center for Infectious Disease"/>
            <person name="Wu L."/>
            <person name="Ma J."/>
        </authorList>
    </citation>
    <scope>NUCLEOTIDE SEQUENCE [LARGE SCALE GENOMIC DNA]</scope>
    <source>
        <strain evidence="3">JCM 17214</strain>
    </source>
</reference>